<dbReference type="PROSITE" id="PS50963">
    <property type="entry name" value="LINK_2"/>
    <property type="match status" value="2"/>
</dbReference>
<evidence type="ECO:0000256" key="7">
    <source>
        <dbReference type="ARBA" id="ARBA00023157"/>
    </source>
</evidence>
<dbReference type="GO" id="GO:0005540">
    <property type="term" value="F:hyaluronic acid binding"/>
    <property type="evidence" value="ECO:0007669"/>
    <property type="project" value="UniProtKB-KW"/>
</dbReference>
<dbReference type="OrthoDB" id="5860362at2759"/>
<dbReference type="PRINTS" id="PR01265">
    <property type="entry name" value="LINKMODULE"/>
</dbReference>
<keyword evidence="15" id="KW-1185">Reference proteome</keyword>
<name>A0A2I4B7P6_AUSLI</name>
<evidence type="ECO:0000256" key="11">
    <source>
        <dbReference type="PROSITE-ProRule" id="PRU00323"/>
    </source>
</evidence>
<evidence type="ECO:0000256" key="10">
    <source>
        <dbReference type="ARBA" id="ARBA00038272"/>
    </source>
</evidence>
<dbReference type="AlphaFoldDB" id="A0A2I4B7P6"/>
<evidence type="ECO:0000256" key="8">
    <source>
        <dbReference type="ARBA" id="ARBA00023290"/>
    </source>
</evidence>
<dbReference type="Proteomes" id="UP000192220">
    <property type="component" value="Unplaced"/>
</dbReference>
<dbReference type="SMART" id="SM00445">
    <property type="entry name" value="LINK"/>
    <property type="match status" value="2"/>
</dbReference>
<keyword evidence="5" id="KW-0677">Repeat</keyword>
<dbReference type="SMART" id="SM00409">
    <property type="entry name" value="IG"/>
    <property type="match status" value="1"/>
</dbReference>
<keyword evidence="7 11" id="KW-1015">Disulfide bond</keyword>
<dbReference type="InterPro" id="IPR036179">
    <property type="entry name" value="Ig-like_dom_sf"/>
</dbReference>
<dbReference type="GO" id="GO:0001501">
    <property type="term" value="P:skeletal system development"/>
    <property type="evidence" value="ECO:0007669"/>
    <property type="project" value="TreeGrafter"/>
</dbReference>
<comment type="subcellular location">
    <subcellularLocation>
        <location evidence="1">Secreted</location>
        <location evidence="1">Extracellular space</location>
        <location evidence="1">Extracellular matrix</location>
    </subcellularLocation>
</comment>
<dbReference type="Gene3D" id="2.60.40.10">
    <property type="entry name" value="Immunoglobulins"/>
    <property type="match status" value="1"/>
</dbReference>
<dbReference type="InterPro" id="IPR003599">
    <property type="entry name" value="Ig_sub"/>
</dbReference>
<dbReference type="InterPro" id="IPR050691">
    <property type="entry name" value="Hyaluronan_bind_Proteoglycan"/>
</dbReference>
<evidence type="ECO:0000256" key="3">
    <source>
        <dbReference type="ARBA" id="ARBA00022530"/>
    </source>
</evidence>
<comment type="similarity">
    <text evidence="10">Belongs to the HAPLN family.</text>
</comment>
<feature type="region of interest" description="Disordered" evidence="12">
    <location>
        <begin position="770"/>
        <end position="802"/>
    </location>
</feature>
<gene>
    <name evidence="16" type="primary">LOC106517450</name>
</gene>
<evidence type="ECO:0000256" key="1">
    <source>
        <dbReference type="ARBA" id="ARBA00004498"/>
    </source>
</evidence>
<evidence type="ECO:0000256" key="13">
    <source>
        <dbReference type="SAM" id="SignalP"/>
    </source>
</evidence>
<dbReference type="FunFam" id="3.10.100.10:FF:000001">
    <property type="entry name" value="Hyaluronan proteoglycan link protein 1"/>
    <property type="match status" value="1"/>
</dbReference>
<comment type="caution">
    <text evidence="11">Lacks conserved residue(s) required for the propagation of feature annotation.</text>
</comment>
<dbReference type="Gene3D" id="3.10.100.10">
    <property type="entry name" value="Mannose-Binding Protein A, subunit A"/>
    <property type="match status" value="2"/>
</dbReference>
<accession>A0A2I4B7P6</accession>
<feature type="region of interest" description="Disordered" evidence="12">
    <location>
        <begin position="391"/>
        <end position="433"/>
    </location>
</feature>
<feature type="compositionally biased region" description="Polar residues" evidence="12">
    <location>
        <begin position="391"/>
        <end position="423"/>
    </location>
</feature>
<dbReference type="CDD" id="cd03517">
    <property type="entry name" value="Link_domain_CSPGs_modules_1_3"/>
    <property type="match status" value="1"/>
</dbReference>
<dbReference type="InterPro" id="IPR000538">
    <property type="entry name" value="Link_dom"/>
</dbReference>
<feature type="disulfide bond" evidence="11">
    <location>
        <begin position="196"/>
        <end position="217"/>
    </location>
</feature>
<dbReference type="GO" id="GO:0007417">
    <property type="term" value="P:central nervous system development"/>
    <property type="evidence" value="ECO:0007669"/>
    <property type="project" value="TreeGrafter"/>
</dbReference>
<keyword evidence="9" id="KW-0393">Immunoglobulin domain</keyword>
<evidence type="ECO:0000313" key="15">
    <source>
        <dbReference type="Proteomes" id="UP000192220"/>
    </source>
</evidence>
<feature type="region of interest" description="Disordered" evidence="12">
    <location>
        <begin position="575"/>
        <end position="652"/>
    </location>
</feature>
<feature type="region of interest" description="Disordered" evidence="12">
    <location>
        <begin position="716"/>
        <end position="755"/>
    </location>
</feature>
<dbReference type="SUPFAM" id="SSF56436">
    <property type="entry name" value="C-type lectin-like"/>
    <property type="match status" value="2"/>
</dbReference>
<keyword evidence="4" id="KW-0245">EGF-like domain</keyword>
<evidence type="ECO:0000256" key="9">
    <source>
        <dbReference type="ARBA" id="ARBA00023319"/>
    </source>
</evidence>
<dbReference type="InterPro" id="IPR016187">
    <property type="entry name" value="CTDL_fold"/>
</dbReference>
<keyword evidence="13" id="KW-0732">Signal</keyword>
<dbReference type="PANTHER" id="PTHR22804">
    <property type="entry name" value="AGGRECAN/VERSICAN PROTEOGLYCAN"/>
    <property type="match status" value="1"/>
</dbReference>
<dbReference type="GO" id="GO:0010001">
    <property type="term" value="P:glial cell differentiation"/>
    <property type="evidence" value="ECO:0007669"/>
    <property type="project" value="TreeGrafter"/>
</dbReference>
<dbReference type="PANTHER" id="PTHR22804:SF6">
    <property type="entry name" value="VERSICAN CORE PROTEIN"/>
    <property type="match status" value="1"/>
</dbReference>
<feature type="compositionally biased region" description="Polar residues" evidence="12">
    <location>
        <begin position="770"/>
        <end position="785"/>
    </location>
</feature>
<sequence length="978" mass="106742">MILNFKHILCLCYLCGAATAFKSSTITPVTGSLSGKVVLPCFFSIPTSTPVRSPYGPYDAVTYSKDYLLIKWTKIVGTNESIVLTAQNGVINLDRRYRKRISIPSHPEDVGDASLTVVKLRASDAGTYRCDVIYGIGDTRSMVNLDVDGVVFHYRPNSGRYTLTFQKATETCLNIGATIATPAQLKAAYDDGYEQCDAGWMSDQTVRYPMTRTRKPCLGDLRNKTGVRSYGRRQPTETYDVYCFVDKLDGEVFYAPGAHKLTFDEARKECEKHGAELAKTGELHFAWKRGLHQCNYGWVHDGSVRLPIIKASPKCGQGKTGVFSLHRHKNQTGFPEPTRTFGAYCIKGKRAVSTRKSFVEMFAKQFTIFPTIHSNTFTPVLRSSTILTTASSDTTSVTEMSPGSKAPTDQQSVISTTMTSPRPTQKVPLKPIKKPGLLNTSYRPVVSVPSQNVGITEPHITTQSTVSTVSDEDREDLSVIKISTIQPDVPMPDTSSSTKALFAVGITEKTILDSGITPSVSFDLMNTSTESIELTPKKELSSLESTPSPPMFTPESTAPFTDYDEIKTDLLLQAGPPTQKGMVSPSLTDKDSILGPTVETTPPLTSTPFSKEIITTQIATTEKPQTQDADSPASSVTPAAAGASTEDVTAPTTEHVSFKSLTQTPEQGNATLMENDTTEKIGTKFFSSAPPATTAAATLISVQQISTSRPIQNVSAERLFQPQDSQSPTDTTEKGTKETLPPSAISTESLAEVRPPSILSSTVKDMASLKVSQQTDPDATNTTDFVKTAIPGDPLNSKKTDKTQTTKNFMETLSVSTTSEYEHLKQKGKTPSVKSDSVVTQTLTGEMKSLVTPSTPLYIPREEADTMKIPTISITGQSNVTALHNDVTLSSYDDDRETASQTSAYSPTNIEKEKTYNTTATNQDRKLHEISTLASTLYSAFENEAKHQTCLLQEKHHPLCTLLRRHQQSHLGLQREEN</sequence>
<evidence type="ECO:0000256" key="6">
    <source>
        <dbReference type="ARBA" id="ARBA00022837"/>
    </source>
</evidence>
<reference evidence="16" key="1">
    <citation type="submission" date="2025-08" db="UniProtKB">
        <authorList>
            <consortium name="RefSeq"/>
        </authorList>
    </citation>
    <scope>IDENTIFICATION</scope>
    <source>
        <strain evidence="16">Quisiro</strain>
        <tissue evidence="16">Liver</tissue>
    </source>
</reference>
<keyword evidence="3" id="KW-0272">Extracellular matrix</keyword>
<feature type="signal peptide" evidence="13">
    <location>
        <begin position="1"/>
        <end position="20"/>
    </location>
</feature>
<feature type="compositionally biased region" description="Polar residues" evidence="12">
    <location>
        <begin position="598"/>
        <end position="637"/>
    </location>
</feature>
<evidence type="ECO:0000256" key="2">
    <source>
        <dbReference type="ARBA" id="ARBA00022525"/>
    </source>
</evidence>
<dbReference type="STRING" id="52670.A0A2I4B7P6"/>
<dbReference type="PROSITE" id="PS01241">
    <property type="entry name" value="LINK_1"/>
    <property type="match status" value="1"/>
</dbReference>
<keyword evidence="6" id="KW-0106">Calcium</keyword>
<dbReference type="GO" id="GO:0002052">
    <property type="term" value="P:positive regulation of neuroblast proliferation"/>
    <property type="evidence" value="ECO:0007669"/>
    <property type="project" value="TreeGrafter"/>
</dbReference>
<evidence type="ECO:0000259" key="14">
    <source>
        <dbReference type="PROSITE" id="PS50963"/>
    </source>
</evidence>
<feature type="disulfide bond" evidence="11">
    <location>
        <begin position="294"/>
        <end position="315"/>
    </location>
</feature>
<feature type="domain" description="Link" evidence="14">
    <location>
        <begin position="248"/>
        <end position="347"/>
    </location>
</feature>
<dbReference type="FunFam" id="3.10.100.10:FF:000002">
    <property type="entry name" value="Hyaluronan proteoglycan link protein 1"/>
    <property type="match status" value="1"/>
</dbReference>
<dbReference type="InterPro" id="IPR016186">
    <property type="entry name" value="C-type_lectin-like/link_sf"/>
</dbReference>
<dbReference type="Pfam" id="PF07686">
    <property type="entry name" value="V-set"/>
    <property type="match status" value="1"/>
</dbReference>
<dbReference type="GO" id="GO:0072534">
    <property type="term" value="C:perineuronal net"/>
    <property type="evidence" value="ECO:0007669"/>
    <property type="project" value="TreeGrafter"/>
</dbReference>
<dbReference type="GO" id="GO:0045202">
    <property type="term" value="C:synapse"/>
    <property type="evidence" value="ECO:0007669"/>
    <property type="project" value="TreeGrafter"/>
</dbReference>
<dbReference type="SUPFAM" id="SSF48726">
    <property type="entry name" value="Immunoglobulin"/>
    <property type="match status" value="1"/>
</dbReference>
<dbReference type="GeneID" id="106517450"/>
<dbReference type="InterPro" id="IPR013783">
    <property type="entry name" value="Ig-like_fold"/>
</dbReference>
<dbReference type="RefSeq" id="XP_013863758.1">
    <property type="nucleotide sequence ID" value="XM_014008304.1"/>
</dbReference>
<evidence type="ECO:0000256" key="12">
    <source>
        <dbReference type="SAM" id="MobiDB-lite"/>
    </source>
</evidence>
<keyword evidence="2" id="KW-0964">Secreted</keyword>
<feature type="chain" id="PRO_5014188254" evidence="13">
    <location>
        <begin position="21"/>
        <end position="978"/>
    </location>
</feature>
<dbReference type="KEGG" id="alim:106517450"/>
<evidence type="ECO:0000256" key="5">
    <source>
        <dbReference type="ARBA" id="ARBA00022737"/>
    </source>
</evidence>
<dbReference type="InterPro" id="IPR013106">
    <property type="entry name" value="Ig_V-set"/>
</dbReference>
<evidence type="ECO:0000256" key="4">
    <source>
        <dbReference type="ARBA" id="ARBA00022536"/>
    </source>
</evidence>
<proteinExistence type="inferred from homology"/>
<dbReference type="InParanoid" id="A0A2I4B7P6"/>
<dbReference type="GO" id="GO:0007155">
    <property type="term" value="P:cell adhesion"/>
    <property type="evidence" value="ECO:0007669"/>
    <property type="project" value="InterPro"/>
</dbReference>
<evidence type="ECO:0000313" key="16">
    <source>
        <dbReference type="RefSeq" id="XP_013863758.1"/>
    </source>
</evidence>
<protein>
    <submittedName>
        <fullName evidence="16">Versican core protein</fullName>
    </submittedName>
</protein>
<feature type="domain" description="Link" evidence="14">
    <location>
        <begin position="150"/>
        <end position="245"/>
    </location>
</feature>
<organism evidence="15 16">
    <name type="scientific">Austrofundulus limnaeus</name>
    <name type="common">Annual killifish</name>
    <dbReference type="NCBI Taxonomy" id="52670"/>
    <lineage>
        <taxon>Eukaryota</taxon>
        <taxon>Metazoa</taxon>
        <taxon>Chordata</taxon>
        <taxon>Craniata</taxon>
        <taxon>Vertebrata</taxon>
        <taxon>Euteleostomi</taxon>
        <taxon>Actinopterygii</taxon>
        <taxon>Neopterygii</taxon>
        <taxon>Teleostei</taxon>
        <taxon>Neoteleostei</taxon>
        <taxon>Acanthomorphata</taxon>
        <taxon>Ovalentaria</taxon>
        <taxon>Atherinomorphae</taxon>
        <taxon>Cyprinodontiformes</taxon>
        <taxon>Rivulidae</taxon>
        <taxon>Austrofundulus</taxon>
    </lineage>
</organism>
<dbReference type="Pfam" id="PF00193">
    <property type="entry name" value="Xlink"/>
    <property type="match status" value="2"/>
</dbReference>
<dbReference type="GO" id="GO:0005615">
    <property type="term" value="C:extracellular space"/>
    <property type="evidence" value="ECO:0007669"/>
    <property type="project" value="TreeGrafter"/>
</dbReference>
<keyword evidence="8" id="KW-0373">Hyaluronic acid</keyword>